<dbReference type="PROSITE" id="PS50222">
    <property type="entry name" value="EF_HAND_2"/>
    <property type="match status" value="1"/>
</dbReference>
<dbReference type="PANTHER" id="PTHR31323">
    <property type="entry name" value="MECHANOSENSITIVE ION CHANNEL PROTEIN MSY2"/>
    <property type="match status" value="1"/>
</dbReference>
<feature type="transmembrane region" description="Helical" evidence="2">
    <location>
        <begin position="12"/>
        <end position="36"/>
    </location>
</feature>
<dbReference type="GO" id="GO:0006874">
    <property type="term" value="P:intracellular calcium ion homeostasis"/>
    <property type="evidence" value="ECO:0007669"/>
    <property type="project" value="TreeGrafter"/>
</dbReference>
<dbReference type="OrthoDB" id="544685at2759"/>
<sequence length="500" mass="56285">MNNITEGDDHVLHWMIQGLFGMFLSTLILVAEKLLIQIIASNFHRRSYEDRIREQKQAIRALVTLYMNSHDIGRSDTLDRGYLAGGRGADPARVLRKALKGVKQVAKSTTTVFGTVASEIAGERILQPNSPASMVLSALSSANKTRQLARRIYYSFVPTHYRTMMVLSDIGKFFDNEDQSREAFEIFDKDENGDASLEDIELACLDSMRDLDSAVGRLDSILMFIWYFISLLIIIALLDVSFQTMLASAGTLTLGLSWLIGATAQEVLSSVVFLFIKHPYDIGDRVDVDDITYVVKEMHLLYTIRRSGAISESFTWDVDFNTSFDMIEALREKMLAFLRTERREFVPSIDISVEDFEGQAKMTLQADIKYKSNWQNTGLKTQRRNKWVCALKQIMAELEMWGPDGSGNPDPPPSPTLIRLLEGPPPLPPADKTESPSRRTPVRSVQFGESSLATDLWLDEPLDTSPPLPPHPPPAHVPIDINRGPSQLGTDIEMQFQRRN</sequence>
<dbReference type="Pfam" id="PF00924">
    <property type="entry name" value="MS_channel_2nd"/>
    <property type="match status" value="1"/>
</dbReference>
<dbReference type="eggNOG" id="KOG4629">
    <property type="taxonomic scope" value="Eukaryota"/>
</dbReference>
<dbReference type="GO" id="GO:0005262">
    <property type="term" value="F:calcium channel activity"/>
    <property type="evidence" value="ECO:0007669"/>
    <property type="project" value="TreeGrafter"/>
</dbReference>
<evidence type="ECO:0000313" key="4">
    <source>
        <dbReference type="EMBL" id="EGG03241.1"/>
    </source>
</evidence>
<evidence type="ECO:0000256" key="2">
    <source>
        <dbReference type="SAM" id="Phobius"/>
    </source>
</evidence>
<dbReference type="FunCoup" id="F4RW90">
    <property type="interactions" value="2"/>
</dbReference>
<dbReference type="VEuPathDB" id="FungiDB:MELLADRAFT_65659"/>
<dbReference type="AlphaFoldDB" id="F4RW90"/>
<evidence type="ECO:0000256" key="1">
    <source>
        <dbReference type="SAM" id="MobiDB-lite"/>
    </source>
</evidence>
<dbReference type="Proteomes" id="UP000001072">
    <property type="component" value="Unassembled WGS sequence"/>
</dbReference>
<feature type="compositionally biased region" description="Pro residues" evidence="1">
    <location>
        <begin position="464"/>
        <end position="476"/>
    </location>
</feature>
<dbReference type="InterPro" id="IPR002048">
    <property type="entry name" value="EF_hand_dom"/>
</dbReference>
<proteinExistence type="predicted"/>
<dbReference type="EMBL" id="GL883125">
    <property type="protein sequence ID" value="EGG03241.1"/>
    <property type="molecule type" value="Genomic_DNA"/>
</dbReference>
<protein>
    <recommendedName>
        <fullName evidence="3">EF-hand domain-containing protein</fullName>
    </recommendedName>
</protein>
<dbReference type="InterPro" id="IPR006685">
    <property type="entry name" value="MscS_channel_2nd"/>
</dbReference>
<keyword evidence="2" id="KW-0812">Transmembrane</keyword>
<gene>
    <name evidence="4" type="ORF">MELLADRAFT_65659</name>
</gene>
<feature type="transmembrane region" description="Helical" evidence="2">
    <location>
        <begin position="258"/>
        <end position="276"/>
    </location>
</feature>
<evidence type="ECO:0000259" key="3">
    <source>
        <dbReference type="PROSITE" id="PS50222"/>
    </source>
</evidence>
<dbReference type="GO" id="GO:0005509">
    <property type="term" value="F:calcium ion binding"/>
    <property type="evidence" value="ECO:0007669"/>
    <property type="project" value="InterPro"/>
</dbReference>
<dbReference type="RefSeq" id="XP_007413376.1">
    <property type="nucleotide sequence ID" value="XM_007413314.1"/>
</dbReference>
<dbReference type="HOGENOM" id="CLU_545221_0_0_1"/>
<dbReference type="GO" id="GO:0016020">
    <property type="term" value="C:membrane"/>
    <property type="evidence" value="ECO:0007669"/>
    <property type="project" value="InterPro"/>
</dbReference>
<dbReference type="GeneID" id="18930471"/>
<evidence type="ECO:0000313" key="5">
    <source>
        <dbReference type="Proteomes" id="UP000001072"/>
    </source>
</evidence>
<feature type="transmembrane region" description="Helical" evidence="2">
    <location>
        <begin position="218"/>
        <end position="238"/>
    </location>
</feature>
<feature type="domain" description="EF-hand" evidence="3">
    <location>
        <begin position="175"/>
        <end position="210"/>
    </location>
</feature>
<dbReference type="PANTHER" id="PTHR31323:SF15">
    <property type="entry name" value="MECHANOSENSITIVE ION CHANNEL PROTEIN MSY1"/>
    <property type="match status" value="1"/>
</dbReference>
<reference evidence="5" key="1">
    <citation type="journal article" date="2011" name="Proc. Natl. Acad. Sci. U.S.A.">
        <title>Obligate biotrophy features unraveled by the genomic analysis of rust fungi.</title>
        <authorList>
            <person name="Duplessis S."/>
            <person name="Cuomo C.A."/>
            <person name="Lin Y.-C."/>
            <person name="Aerts A."/>
            <person name="Tisserant E."/>
            <person name="Veneault-Fourrey C."/>
            <person name="Joly D.L."/>
            <person name="Hacquard S."/>
            <person name="Amselem J."/>
            <person name="Cantarel B.L."/>
            <person name="Chiu R."/>
            <person name="Coutinho P.M."/>
            <person name="Feau N."/>
            <person name="Field M."/>
            <person name="Frey P."/>
            <person name="Gelhaye E."/>
            <person name="Goldberg J."/>
            <person name="Grabherr M.G."/>
            <person name="Kodira C.D."/>
            <person name="Kohler A."/>
            <person name="Kuees U."/>
            <person name="Lindquist E.A."/>
            <person name="Lucas S.M."/>
            <person name="Mago R."/>
            <person name="Mauceli E."/>
            <person name="Morin E."/>
            <person name="Murat C."/>
            <person name="Pangilinan J.L."/>
            <person name="Park R."/>
            <person name="Pearson M."/>
            <person name="Quesneville H."/>
            <person name="Rouhier N."/>
            <person name="Sakthikumar S."/>
            <person name="Salamov A.A."/>
            <person name="Schmutz J."/>
            <person name="Selles B."/>
            <person name="Shapiro H."/>
            <person name="Tanguay P."/>
            <person name="Tuskan G.A."/>
            <person name="Henrissat B."/>
            <person name="Van de Peer Y."/>
            <person name="Rouze P."/>
            <person name="Ellis J.G."/>
            <person name="Dodds P.N."/>
            <person name="Schein J.E."/>
            <person name="Zhong S."/>
            <person name="Hamelin R.C."/>
            <person name="Grigoriev I.V."/>
            <person name="Szabo L.J."/>
            <person name="Martin F."/>
        </authorList>
    </citation>
    <scope>NUCLEOTIDE SEQUENCE [LARGE SCALE GENOMIC DNA]</scope>
    <source>
        <strain evidence="5">98AG31 / pathotype 3-4-7</strain>
    </source>
</reference>
<name>F4RW90_MELLP</name>
<accession>F4RW90</accession>
<organism evidence="5">
    <name type="scientific">Melampsora larici-populina (strain 98AG31 / pathotype 3-4-7)</name>
    <name type="common">Poplar leaf rust fungus</name>
    <dbReference type="NCBI Taxonomy" id="747676"/>
    <lineage>
        <taxon>Eukaryota</taxon>
        <taxon>Fungi</taxon>
        <taxon>Dikarya</taxon>
        <taxon>Basidiomycota</taxon>
        <taxon>Pucciniomycotina</taxon>
        <taxon>Pucciniomycetes</taxon>
        <taxon>Pucciniales</taxon>
        <taxon>Melampsoraceae</taxon>
        <taxon>Melampsora</taxon>
    </lineage>
</organism>
<keyword evidence="2" id="KW-0472">Membrane</keyword>
<keyword evidence="2" id="KW-1133">Transmembrane helix</keyword>
<dbReference type="KEGG" id="mlr:MELLADRAFT_65659"/>
<keyword evidence="5" id="KW-1185">Reference proteome</keyword>
<dbReference type="InParanoid" id="F4RW90"/>
<feature type="region of interest" description="Disordered" evidence="1">
    <location>
        <begin position="400"/>
        <end position="489"/>
    </location>
</feature>